<dbReference type="EMBL" id="JAYXHS010000003">
    <property type="protein sequence ID" value="MEC5387232.1"/>
    <property type="molecule type" value="Genomic_DNA"/>
</dbReference>
<dbReference type="NCBIfam" id="TIGR02595">
    <property type="entry name" value="PEP_CTERM"/>
    <property type="match status" value="1"/>
</dbReference>
<evidence type="ECO:0000259" key="2">
    <source>
        <dbReference type="Pfam" id="PF07589"/>
    </source>
</evidence>
<evidence type="ECO:0000313" key="4">
    <source>
        <dbReference type="Proteomes" id="UP001331561"/>
    </source>
</evidence>
<proteinExistence type="predicted"/>
<feature type="chain" id="PRO_5046590998" evidence="1">
    <location>
        <begin position="25"/>
        <end position="276"/>
    </location>
</feature>
<keyword evidence="4" id="KW-1185">Reference proteome</keyword>
<evidence type="ECO:0000256" key="1">
    <source>
        <dbReference type="SAM" id="SignalP"/>
    </source>
</evidence>
<comment type="caution">
    <text evidence="3">The sequence shown here is derived from an EMBL/GenBank/DDBJ whole genome shotgun (WGS) entry which is preliminary data.</text>
</comment>
<name>A0ABU6K6V5_9RHOO</name>
<dbReference type="InterPro" id="IPR013424">
    <property type="entry name" value="Ice-binding_C"/>
</dbReference>
<dbReference type="Pfam" id="PF07589">
    <property type="entry name" value="PEP-CTERM"/>
    <property type="match status" value="1"/>
</dbReference>
<feature type="domain" description="Ice-binding protein C-terminal" evidence="2">
    <location>
        <begin position="247"/>
        <end position="269"/>
    </location>
</feature>
<feature type="signal peptide" evidence="1">
    <location>
        <begin position="1"/>
        <end position="24"/>
    </location>
</feature>
<gene>
    <name evidence="3" type="ORF">VVD49_15995</name>
</gene>
<reference evidence="3 4" key="1">
    <citation type="submission" date="2024-01" db="EMBL/GenBank/DDBJ databases">
        <title>Uliginosibacterium soil sp. nov.</title>
        <authorList>
            <person name="Lv Y."/>
        </authorList>
    </citation>
    <scope>NUCLEOTIDE SEQUENCE [LARGE SCALE GENOMIC DNA]</scope>
    <source>
        <strain evidence="3 4">H3</strain>
    </source>
</reference>
<accession>A0ABU6K6V5</accession>
<organism evidence="3 4">
    <name type="scientific">Uliginosibacterium silvisoli</name>
    <dbReference type="NCBI Taxonomy" id="3114758"/>
    <lineage>
        <taxon>Bacteria</taxon>
        <taxon>Pseudomonadati</taxon>
        <taxon>Pseudomonadota</taxon>
        <taxon>Betaproteobacteria</taxon>
        <taxon>Rhodocyclales</taxon>
        <taxon>Zoogloeaceae</taxon>
        <taxon>Uliginosibacterium</taxon>
    </lineage>
</organism>
<dbReference type="RefSeq" id="WP_327600208.1">
    <property type="nucleotide sequence ID" value="NZ_JAYXHS010000003.1"/>
</dbReference>
<dbReference type="Proteomes" id="UP001331561">
    <property type="component" value="Unassembled WGS sequence"/>
</dbReference>
<protein>
    <submittedName>
        <fullName evidence="3">PEP-CTERM sorting domain-containing protein</fullName>
    </submittedName>
</protein>
<evidence type="ECO:0000313" key="3">
    <source>
        <dbReference type="EMBL" id="MEC5387232.1"/>
    </source>
</evidence>
<keyword evidence="1" id="KW-0732">Signal</keyword>
<sequence length="276" mass="28199">MKLKKFAATLAASVGLFASSVASASIIQADWNGAIGGSSFTTFDTIFLTPSPASYAITLDFGADGKFSTGDTFTETVSYKVVRTDLGATESYYNPADTWVVTATLQGVLTGVNLVADASIFNPASLANIFAAGSTWAAAFTGGSVSFVDADTAISVATATVLSGGSSQFFGNNSTQTLQFGIDARFDTVNDDYLRDGSGGLLSGYLPLLFGVADASANLDPTKISISESGEVVLVVKDNGGTAVIEIPEPASIALVGVALLGLGASSRRYKAKKTA</sequence>